<dbReference type="InterPro" id="IPR003439">
    <property type="entry name" value="ABC_transporter-like_ATP-bd"/>
</dbReference>
<keyword evidence="7" id="KW-1185">Reference proteome</keyword>
<dbReference type="GO" id="GO:0005524">
    <property type="term" value="F:ATP binding"/>
    <property type="evidence" value="ECO:0007669"/>
    <property type="project" value="UniProtKB-KW"/>
</dbReference>
<dbReference type="Proteomes" id="UP000095546">
    <property type="component" value="Unassembled WGS sequence"/>
</dbReference>
<organism evidence="6 7">
    <name type="scientific">Mitsuokella jalaludinii</name>
    <dbReference type="NCBI Taxonomy" id="187979"/>
    <lineage>
        <taxon>Bacteria</taxon>
        <taxon>Bacillati</taxon>
        <taxon>Bacillota</taxon>
        <taxon>Negativicutes</taxon>
        <taxon>Selenomonadales</taxon>
        <taxon>Selenomonadaceae</taxon>
        <taxon>Mitsuokella</taxon>
    </lineage>
</organism>
<dbReference type="InterPro" id="IPR050153">
    <property type="entry name" value="Metal_Ion_Import_ABC"/>
</dbReference>
<evidence type="ECO:0000256" key="2">
    <source>
        <dbReference type="ARBA" id="ARBA00022741"/>
    </source>
</evidence>
<evidence type="ECO:0000256" key="1">
    <source>
        <dbReference type="ARBA" id="ARBA00022448"/>
    </source>
</evidence>
<dbReference type="InterPro" id="IPR017871">
    <property type="entry name" value="ABC_transporter-like_CS"/>
</dbReference>
<keyword evidence="3 6" id="KW-0067">ATP-binding</keyword>
<protein>
    <submittedName>
        <fullName evidence="6">Zinc import ATP-binding protein ZnuC</fullName>
        <ecNumber evidence="6">3.6.3.-</ecNumber>
    </submittedName>
</protein>
<dbReference type="EC" id="3.6.3.-" evidence="6"/>
<dbReference type="EMBL" id="CYYU01000001">
    <property type="protein sequence ID" value="CUN38297.1"/>
    <property type="molecule type" value="Genomic_DNA"/>
</dbReference>
<dbReference type="GeneID" id="83709657"/>
<dbReference type="PROSITE" id="PS50893">
    <property type="entry name" value="ABC_TRANSPORTER_2"/>
    <property type="match status" value="1"/>
</dbReference>
<evidence type="ECO:0000256" key="3">
    <source>
        <dbReference type="ARBA" id="ARBA00022840"/>
    </source>
</evidence>
<dbReference type="RefSeq" id="WP_036373617.1">
    <property type="nucleotide sequence ID" value="NZ_CABIWZ010000001.1"/>
</dbReference>
<dbReference type="OrthoDB" id="9806726at2"/>
<keyword evidence="6" id="KW-0378">Hydrolase</keyword>
<dbReference type="AlphaFoldDB" id="A0A173WIK5"/>
<proteinExistence type="predicted"/>
<dbReference type="PANTHER" id="PTHR42734">
    <property type="entry name" value="METAL TRANSPORT SYSTEM ATP-BINDING PROTEIN TM_0124-RELATED"/>
    <property type="match status" value="1"/>
</dbReference>
<dbReference type="Pfam" id="PF00005">
    <property type="entry name" value="ABC_tran"/>
    <property type="match status" value="1"/>
</dbReference>
<sequence>MFKTILHHHASSCSDCTKLCCTKIEDFSVKIGRLTIFDHVNIHIHCGQLTALIGPNGAGKSTLLKAILGEVPHGGSLHYVDAKGKHTGHPVIGYVPQYLRFDVSSPTSVMDIFMACLTRRPVWLCSAKSLRPRVLRSLERVRAAHLIDRRLGALSGGELQRVLLALALDPMPDLLLLDEPVSGVDQNGLELFYEIVADLREKEDMAIILISHDLNMVAKHADQVVLMNKGVVMSGTPEEVFADQRTKKIFGMLAGESAQEAAADIPAGTQDTAGDTADEARGADA</sequence>
<dbReference type="SMART" id="SM00382">
    <property type="entry name" value="AAA"/>
    <property type="match status" value="1"/>
</dbReference>
<dbReference type="SUPFAM" id="SSF52540">
    <property type="entry name" value="P-loop containing nucleoside triphosphate hydrolases"/>
    <property type="match status" value="1"/>
</dbReference>
<dbReference type="PROSITE" id="PS00211">
    <property type="entry name" value="ABC_TRANSPORTER_1"/>
    <property type="match status" value="1"/>
</dbReference>
<dbReference type="Gene3D" id="3.40.50.300">
    <property type="entry name" value="P-loop containing nucleotide triphosphate hydrolases"/>
    <property type="match status" value="1"/>
</dbReference>
<name>A0A173WIK5_9FIRM</name>
<dbReference type="STRING" id="187979.ERS852385_00238"/>
<dbReference type="PANTHER" id="PTHR42734:SF7">
    <property type="entry name" value="ATP-BINDING COMPONENT OF ABC TRANSPORTER-RELATED"/>
    <property type="match status" value="1"/>
</dbReference>
<feature type="domain" description="ABC transporter" evidence="5">
    <location>
        <begin position="22"/>
        <end position="253"/>
    </location>
</feature>
<keyword evidence="2" id="KW-0547">Nucleotide-binding</keyword>
<evidence type="ECO:0000313" key="7">
    <source>
        <dbReference type="Proteomes" id="UP000095546"/>
    </source>
</evidence>
<dbReference type="InterPro" id="IPR003593">
    <property type="entry name" value="AAA+_ATPase"/>
</dbReference>
<evidence type="ECO:0000259" key="5">
    <source>
        <dbReference type="PROSITE" id="PS50893"/>
    </source>
</evidence>
<accession>A0A173WIK5</accession>
<evidence type="ECO:0000313" key="6">
    <source>
        <dbReference type="EMBL" id="CUN38297.1"/>
    </source>
</evidence>
<dbReference type="eggNOG" id="COG1121">
    <property type="taxonomic scope" value="Bacteria"/>
</dbReference>
<evidence type="ECO:0000256" key="4">
    <source>
        <dbReference type="SAM" id="MobiDB-lite"/>
    </source>
</evidence>
<keyword evidence="1" id="KW-0813">Transport</keyword>
<feature type="region of interest" description="Disordered" evidence="4">
    <location>
        <begin position="261"/>
        <end position="285"/>
    </location>
</feature>
<gene>
    <name evidence="6" type="primary">znuC</name>
    <name evidence="6" type="ORF">ERS852385_00238</name>
</gene>
<dbReference type="InterPro" id="IPR027417">
    <property type="entry name" value="P-loop_NTPase"/>
</dbReference>
<reference evidence="6 7" key="1">
    <citation type="submission" date="2015-09" db="EMBL/GenBank/DDBJ databases">
        <authorList>
            <consortium name="Pathogen Informatics"/>
        </authorList>
    </citation>
    <scope>NUCLEOTIDE SEQUENCE [LARGE SCALE GENOMIC DNA]</scope>
    <source>
        <strain evidence="6 7">2789STDY5608828</strain>
    </source>
</reference>
<dbReference type="GO" id="GO:0016887">
    <property type="term" value="F:ATP hydrolysis activity"/>
    <property type="evidence" value="ECO:0007669"/>
    <property type="project" value="InterPro"/>
</dbReference>